<gene>
    <name evidence="3" type="ORF">BRADI_3g14317v3</name>
</gene>
<feature type="chain" id="PRO_5036043277" evidence="2">
    <location>
        <begin position="20"/>
        <end position="139"/>
    </location>
</feature>
<dbReference type="AlphaFoldDB" id="A0A2K2CX31"/>
<name>A0A2K2CX31_BRADI</name>
<reference evidence="3 4" key="1">
    <citation type="journal article" date="2010" name="Nature">
        <title>Genome sequencing and analysis of the model grass Brachypodium distachyon.</title>
        <authorList>
            <consortium name="International Brachypodium Initiative"/>
        </authorList>
    </citation>
    <scope>NUCLEOTIDE SEQUENCE [LARGE SCALE GENOMIC DNA]</scope>
    <source>
        <strain evidence="3 4">Bd21</strain>
    </source>
</reference>
<dbReference type="InParanoid" id="A0A2K2CX31"/>
<protein>
    <submittedName>
        <fullName evidence="3 4">Uncharacterized protein</fullName>
    </submittedName>
</protein>
<organism evidence="3">
    <name type="scientific">Brachypodium distachyon</name>
    <name type="common">Purple false brome</name>
    <name type="synonym">Trachynia distachya</name>
    <dbReference type="NCBI Taxonomy" id="15368"/>
    <lineage>
        <taxon>Eukaryota</taxon>
        <taxon>Viridiplantae</taxon>
        <taxon>Streptophyta</taxon>
        <taxon>Embryophyta</taxon>
        <taxon>Tracheophyta</taxon>
        <taxon>Spermatophyta</taxon>
        <taxon>Magnoliopsida</taxon>
        <taxon>Liliopsida</taxon>
        <taxon>Poales</taxon>
        <taxon>Poaceae</taxon>
        <taxon>BOP clade</taxon>
        <taxon>Pooideae</taxon>
        <taxon>Stipodae</taxon>
        <taxon>Brachypodieae</taxon>
        <taxon>Brachypodium</taxon>
    </lineage>
</organism>
<proteinExistence type="predicted"/>
<evidence type="ECO:0000313" key="5">
    <source>
        <dbReference type="Proteomes" id="UP000008810"/>
    </source>
</evidence>
<evidence type="ECO:0000313" key="4">
    <source>
        <dbReference type="EnsemblPlants" id="PNT66587"/>
    </source>
</evidence>
<dbReference type="EMBL" id="CM000882">
    <property type="protein sequence ID" value="PNT66587.1"/>
    <property type="molecule type" value="Genomic_DNA"/>
</dbReference>
<evidence type="ECO:0000256" key="1">
    <source>
        <dbReference type="SAM" id="MobiDB-lite"/>
    </source>
</evidence>
<dbReference type="Gramene" id="PNT66587">
    <property type="protein sequence ID" value="PNT66587"/>
    <property type="gene ID" value="BRADI_3g14317v3"/>
</dbReference>
<feature type="compositionally biased region" description="Pro residues" evidence="1">
    <location>
        <begin position="28"/>
        <end position="37"/>
    </location>
</feature>
<dbReference type="EnsemblPlants" id="PNT66587">
    <property type="protein sequence ID" value="PNT66587"/>
    <property type="gene ID" value="BRADI_3g14317v3"/>
</dbReference>
<dbReference type="Proteomes" id="UP000008810">
    <property type="component" value="Chromosome 3"/>
</dbReference>
<evidence type="ECO:0000313" key="3">
    <source>
        <dbReference type="EMBL" id="PNT66587.1"/>
    </source>
</evidence>
<feature type="region of interest" description="Disordered" evidence="1">
    <location>
        <begin position="25"/>
        <end position="81"/>
    </location>
</feature>
<keyword evidence="2" id="KW-0732">Signal</keyword>
<reference evidence="4" key="3">
    <citation type="submission" date="2018-08" db="UniProtKB">
        <authorList>
            <consortium name="EnsemblPlants"/>
        </authorList>
    </citation>
    <scope>IDENTIFICATION</scope>
    <source>
        <strain evidence="4">cv. Bd21</strain>
    </source>
</reference>
<feature type="signal peptide" evidence="2">
    <location>
        <begin position="1"/>
        <end position="19"/>
    </location>
</feature>
<accession>A0A2K2CX31</accession>
<reference evidence="3" key="2">
    <citation type="submission" date="2017-06" db="EMBL/GenBank/DDBJ databases">
        <title>WGS assembly of Brachypodium distachyon.</title>
        <authorList>
            <consortium name="The International Brachypodium Initiative"/>
            <person name="Lucas S."/>
            <person name="Harmon-Smith M."/>
            <person name="Lail K."/>
            <person name="Tice H."/>
            <person name="Grimwood J."/>
            <person name="Bruce D."/>
            <person name="Barry K."/>
            <person name="Shu S."/>
            <person name="Lindquist E."/>
            <person name="Wang M."/>
            <person name="Pitluck S."/>
            <person name="Vogel J.P."/>
            <person name="Garvin D.F."/>
            <person name="Mockler T.C."/>
            <person name="Schmutz J."/>
            <person name="Rokhsar D."/>
            <person name="Bevan M.W."/>
        </authorList>
    </citation>
    <scope>NUCLEOTIDE SEQUENCE</scope>
    <source>
        <strain evidence="3">Bd21</strain>
    </source>
</reference>
<sequence length="139" mass="15286">TQQFLILFFFLLPAQVSHLGPQCRRVPSAPPSKPPQPQCHLPIPKSSSLKKKKIPQITDNAGQPPTESSSERIPNLTISLPPANRESVRTQAFDTNGWVSTAGDVAMGVGAAAREEGRQQDVSVRPYGMNRLHRRQLLN</sequence>
<feature type="compositionally biased region" description="Polar residues" evidence="1">
    <location>
        <begin position="57"/>
        <end position="78"/>
    </location>
</feature>
<keyword evidence="5" id="KW-1185">Reference proteome</keyword>
<evidence type="ECO:0000256" key="2">
    <source>
        <dbReference type="SAM" id="SignalP"/>
    </source>
</evidence>
<feature type="non-terminal residue" evidence="3">
    <location>
        <position position="1"/>
    </location>
</feature>